<feature type="compositionally biased region" description="Acidic residues" evidence="1">
    <location>
        <begin position="812"/>
        <end position="822"/>
    </location>
</feature>
<dbReference type="eggNOG" id="ENOG502S984">
    <property type="taxonomic scope" value="Eukaryota"/>
</dbReference>
<dbReference type="InParanoid" id="G2Q4C8"/>
<dbReference type="Proteomes" id="UP000007322">
    <property type="component" value="Chromosome 1"/>
</dbReference>
<dbReference type="EMBL" id="CP003002">
    <property type="protein sequence ID" value="AEO55323.1"/>
    <property type="molecule type" value="Genomic_DNA"/>
</dbReference>
<evidence type="ECO:0000256" key="1">
    <source>
        <dbReference type="SAM" id="MobiDB-lite"/>
    </source>
</evidence>
<dbReference type="OrthoDB" id="5371510at2759"/>
<dbReference type="HOGENOM" id="CLU_013726_0_0_1"/>
<accession>G2Q4C8</accession>
<feature type="region of interest" description="Disordered" evidence="1">
    <location>
        <begin position="812"/>
        <end position="839"/>
    </location>
</feature>
<feature type="compositionally biased region" description="Acidic residues" evidence="1">
    <location>
        <begin position="829"/>
        <end position="839"/>
    </location>
</feature>
<dbReference type="OMA" id="TELSCPM"/>
<evidence type="ECO:0000313" key="3">
    <source>
        <dbReference type="Proteomes" id="UP000007322"/>
    </source>
</evidence>
<keyword evidence="3" id="KW-1185">Reference proteome</keyword>
<feature type="compositionally biased region" description="Low complexity" evidence="1">
    <location>
        <begin position="721"/>
        <end position="730"/>
    </location>
</feature>
<organism evidence="2 3">
    <name type="scientific">Thermothelomyces thermophilus (strain ATCC 42464 / BCRC 31852 / DSM 1799)</name>
    <name type="common">Sporotrichum thermophile</name>
    <dbReference type="NCBI Taxonomy" id="573729"/>
    <lineage>
        <taxon>Eukaryota</taxon>
        <taxon>Fungi</taxon>
        <taxon>Dikarya</taxon>
        <taxon>Ascomycota</taxon>
        <taxon>Pezizomycotina</taxon>
        <taxon>Sordariomycetes</taxon>
        <taxon>Sordariomycetidae</taxon>
        <taxon>Sordariales</taxon>
        <taxon>Chaetomiaceae</taxon>
        <taxon>Thermothelomyces</taxon>
    </lineage>
</organism>
<protein>
    <submittedName>
        <fullName evidence="2">Uncharacterized protein</fullName>
    </submittedName>
</protein>
<dbReference type="VEuPathDB" id="FungiDB:MYCTH_2299031"/>
<evidence type="ECO:0000313" key="2">
    <source>
        <dbReference type="EMBL" id="AEO55323.1"/>
    </source>
</evidence>
<reference evidence="2 3" key="1">
    <citation type="journal article" date="2011" name="Nat. Biotechnol.">
        <title>Comparative genomic analysis of the thermophilic biomass-degrading fungi Myceliophthora thermophila and Thielavia terrestris.</title>
        <authorList>
            <person name="Berka R.M."/>
            <person name="Grigoriev I.V."/>
            <person name="Otillar R."/>
            <person name="Salamov A."/>
            <person name="Grimwood J."/>
            <person name="Reid I."/>
            <person name="Ishmael N."/>
            <person name="John T."/>
            <person name="Darmond C."/>
            <person name="Moisan M.-C."/>
            <person name="Henrissat B."/>
            <person name="Coutinho P.M."/>
            <person name="Lombard V."/>
            <person name="Natvig D.O."/>
            <person name="Lindquist E."/>
            <person name="Schmutz J."/>
            <person name="Lucas S."/>
            <person name="Harris P."/>
            <person name="Powlowski J."/>
            <person name="Bellemare A."/>
            <person name="Taylor D."/>
            <person name="Butler G."/>
            <person name="de Vries R.P."/>
            <person name="Allijn I.E."/>
            <person name="van den Brink J."/>
            <person name="Ushinsky S."/>
            <person name="Storms R."/>
            <person name="Powell A.J."/>
            <person name="Paulsen I.T."/>
            <person name="Elbourne L.D.H."/>
            <person name="Baker S.E."/>
            <person name="Magnuson J."/>
            <person name="LaBoissiere S."/>
            <person name="Clutterbuck A.J."/>
            <person name="Martinez D."/>
            <person name="Wogulis M."/>
            <person name="de Leon A.L."/>
            <person name="Rey M.W."/>
            <person name="Tsang A."/>
        </authorList>
    </citation>
    <scope>NUCLEOTIDE SEQUENCE [LARGE SCALE GENOMIC DNA]</scope>
    <source>
        <strain evidence="3">ATCC 42464 / BCRC 31852 / DSM 1799</strain>
    </source>
</reference>
<sequence length="839" mass="91862">MADDMPCPPSQKGRDIGAPTANAIDNHIRELASLRRISEGNNAEDSHGTVLAIVKFPQQDKLALACDGKPWQDFQLRMRYDKLMSLDSRKIQDMFTPRAQERFRRRLGFQHGLPPGIEYALDFTPPSEGPELADLTAALWLPRVVKIWFLAGQYLPDPILANGFGVPIRPLADKAVGATLALGHDDVCMNLGCLSEYPEWQVKPDVPGIIEDSPSKPSHIPHWRKVEDYCPIRHRVAIVRVLRAINGEDLLLNSAVRLWTVAQVAISLEVPRVVVDPVAQWLVAPPNTKFIEICPEKAFQLAYKLKIPSVLITAFKILVSELAVDYASSKPVTRPPRMTWAQRRRDDYGDYPFDPVEYASRAFAERMGQTIEMLQSDDAISFLPGRNSEWDKLRAYNAAIGALPHDAPLREAYDHLTTALVSAFRQWVDKALNPDSIYQPNDRRSDLLEAQRRHYIPAADRKPLLSLYWVLNPTQKALTPFFWEHLSWLPSRSDFLSSPIYSGKSLESHATAFNNLLTRLLSSSTTDPAHPALSAAVEHAAAARGLLKNQVLRDHHHDSHLFNIHRFHKDLCRDVRQLCNTHLASASSDVAGSEADTIQLFLSDHLLLSLNERELSYLPIWANGLDDGSGGVFQEAIPPAEMGPSEPGPGYHTGYTVGMGTEMDTATEGRDGVLSTVGLTQDGRTIEGADDGAASTIFAPSDLGMGGLRLGSERTAEWVSATAAATPSSAGRSVDVQRSGAGTSTDAGFGPSRSGATASGSFTAGDVEMEGTYVDARYAQPAAHQAQGQAIEMYVDEVAGADAMPCGVGGFSDEELELDLDDGSSTLDGFEEVDAEETR</sequence>
<proteinExistence type="predicted"/>
<dbReference type="GeneID" id="11508210"/>
<feature type="region of interest" description="Disordered" evidence="1">
    <location>
        <begin position="721"/>
        <end position="763"/>
    </location>
</feature>
<name>G2Q4C8_THET4</name>
<dbReference type="KEGG" id="mtm:MYCTH_2299031"/>
<dbReference type="AlphaFoldDB" id="G2Q4C8"/>
<gene>
    <name evidence="2" type="ORF">MYCTH_2299031</name>
</gene>
<dbReference type="RefSeq" id="XP_003660568.1">
    <property type="nucleotide sequence ID" value="XM_003660520.1"/>
</dbReference>